<comment type="caution">
    <text evidence="1">The sequence shown here is derived from an EMBL/GenBank/DDBJ whole genome shotgun (WGS) entry which is preliminary data.</text>
</comment>
<accession>A0AAV7HXA8</accession>
<reference evidence="1 2" key="1">
    <citation type="journal article" date="2021" name="J. Hered.">
        <title>A chromosome-level genome assembly of the parasitoid wasp, Cotesia glomerata (Hymenoptera: Braconidae).</title>
        <authorList>
            <person name="Pinto B.J."/>
            <person name="Weis J.J."/>
            <person name="Gamble T."/>
            <person name="Ode P.J."/>
            <person name="Paul R."/>
            <person name="Zaspel J.M."/>
        </authorList>
    </citation>
    <scope>NUCLEOTIDE SEQUENCE [LARGE SCALE GENOMIC DNA]</scope>
    <source>
        <strain evidence="1">CgM1</strain>
    </source>
</reference>
<dbReference type="AlphaFoldDB" id="A0AAV7HXA8"/>
<sequence>MHTRANPECVGLTGVRCCITTVVAETLYILLAVVLRLIARSCFKDLGLNLFFFKLNLALHARTRLCIYAKAGSRVRCVSTRCQTVPVDFRDRHAYFTRDNRDSSVPLSDARSHDSSHEKSVSFIEIQCLLICVYEIMNGGCMEERGVT</sequence>
<evidence type="ECO:0000313" key="2">
    <source>
        <dbReference type="Proteomes" id="UP000826195"/>
    </source>
</evidence>
<keyword evidence="2" id="KW-1185">Reference proteome</keyword>
<evidence type="ECO:0000313" key="1">
    <source>
        <dbReference type="EMBL" id="KAH0539413.1"/>
    </source>
</evidence>
<organism evidence="1 2">
    <name type="scientific">Cotesia glomerata</name>
    <name type="common">Lepidopteran parasitic wasp</name>
    <name type="synonym">Apanteles glomeratus</name>
    <dbReference type="NCBI Taxonomy" id="32391"/>
    <lineage>
        <taxon>Eukaryota</taxon>
        <taxon>Metazoa</taxon>
        <taxon>Ecdysozoa</taxon>
        <taxon>Arthropoda</taxon>
        <taxon>Hexapoda</taxon>
        <taxon>Insecta</taxon>
        <taxon>Pterygota</taxon>
        <taxon>Neoptera</taxon>
        <taxon>Endopterygota</taxon>
        <taxon>Hymenoptera</taxon>
        <taxon>Apocrita</taxon>
        <taxon>Ichneumonoidea</taxon>
        <taxon>Braconidae</taxon>
        <taxon>Microgastrinae</taxon>
        <taxon>Cotesia</taxon>
    </lineage>
</organism>
<gene>
    <name evidence="1" type="ORF">KQX54_004629</name>
</gene>
<proteinExistence type="predicted"/>
<dbReference type="EMBL" id="JAHXZJ010002609">
    <property type="protein sequence ID" value="KAH0539413.1"/>
    <property type="molecule type" value="Genomic_DNA"/>
</dbReference>
<protein>
    <submittedName>
        <fullName evidence="1">Uncharacterized protein</fullName>
    </submittedName>
</protein>
<dbReference type="Proteomes" id="UP000826195">
    <property type="component" value="Unassembled WGS sequence"/>
</dbReference>
<name>A0AAV7HXA8_COTGL</name>